<dbReference type="GO" id="GO:0035082">
    <property type="term" value="P:axoneme assembly"/>
    <property type="evidence" value="ECO:0007669"/>
    <property type="project" value="TreeGrafter"/>
</dbReference>
<evidence type="ECO:0000256" key="1">
    <source>
        <dbReference type="SAM" id="Coils"/>
    </source>
</evidence>
<accession>A0AAD9V8A7</accession>
<sequence>MADEEGAFFLEQVTVPEDSDDEFAYEEVPVEDDYSVAEGDEDLDTAFATQKIETEKPTATTRPEIVEDFVRNFLVKMGMVRTLDCFQTEWYELLQKGMLNEEDVRVVPDIYVKNQQLDDLVTQLRQDVAKFKEAAERAKQTFVRLKKERDFHRMHHKRVVQEKNRLITDLKRWL</sequence>
<dbReference type="PANTHER" id="PTHR14604:SF3">
    <property type="entry name" value="SPERM-ASSOCIATED ANTIGEN 16 PROTEIN"/>
    <property type="match status" value="1"/>
</dbReference>
<reference evidence="2" key="1">
    <citation type="journal article" date="2023" name="G3 (Bethesda)">
        <title>Whole genome assembly and annotation of the endangered Caribbean coral Acropora cervicornis.</title>
        <authorList>
            <person name="Selwyn J.D."/>
            <person name="Vollmer S.V."/>
        </authorList>
    </citation>
    <scope>NUCLEOTIDE SEQUENCE</scope>
    <source>
        <strain evidence="2">K2</strain>
    </source>
</reference>
<gene>
    <name evidence="2" type="ORF">P5673_011610</name>
</gene>
<dbReference type="Proteomes" id="UP001249851">
    <property type="component" value="Unassembled WGS sequence"/>
</dbReference>
<dbReference type="EMBL" id="JARQWQ010000021">
    <property type="protein sequence ID" value="KAK2564904.1"/>
    <property type="molecule type" value="Genomic_DNA"/>
</dbReference>
<feature type="coiled-coil region" evidence="1">
    <location>
        <begin position="114"/>
        <end position="148"/>
    </location>
</feature>
<keyword evidence="3" id="KW-1185">Reference proteome</keyword>
<comment type="caution">
    <text evidence="2">The sequence shown here is derived from an EMBL/GenBank/DDBJ whole genome shotgun (WGS) entry which is preliminary data.</text>
</comment>
<keyword evidence="1" id="KW-0175">Coiled coil</keyword>
<name>A0AAD9V8A7_ACRCE</name>
<dbReference type="GO" id="GO:1990716">
    <property type="term" value="C:axonemal central apparatus"/>
    <property type="evidence" value="ECO:0007669"/>
    <property type="project" value="TreeGrafter"/>
</dbReference>
<evidence type="ECO:0000313" key="2">
    <source>
        <dbReference type="EMBL" id="KAK2564904.1"/>
    </source>
</evidence>
<evidence type="ECO:0000313" key="3">
    <source>
        <dbReference type="Proteomes" id="UP001249851"/>
    </source>
</evidence>
<dbReference type="AlphaFoldDB" id="A0AAD9V8A7"/>
<dbReference type="PANTHER" id="PTHR14604">
    <property type="entry name" value="WD40 REPEAT PF20"/>
    <property type="match status" value="1"/>
</dbReference>
<dbReference type="InterPro" id="IPR050995">
    <property type="entry name" value="WD-F-box_domain-protein"/>
</dbReference>
<proteinExistence type="predicted"/>
<organism evidence="2 3">
    <name type="scientific">Acropora cervicornis</name>
    <name type="common">Staghorn coral</name>
    <dbReference type="NCBI Taxonomy" id="6130"/>
    <lineage>
        <taxon>Eukaryota</taxon>
        <taxon>Metazoa</taxon>
        <taxon>Cnidaria</taxon>
        <taxon>Anthozoa</taxon>
        <taxon>Hexacorallia</taxon>
        <taxon>Scleractinia</taxon>
        <taxon>Astrocoeniina</taxon>
        <taxon>Acroporidae</taxon>
        <taxon>Acropora</taxon>
    </lineage>
</organism>
<protein>
    <submittedName>
        <fullName evidence="2">Sperm-associated antigen 16 protein</fullName>
    </submittedName>
</protein>
<reference evidence="2" key="2">
    <citation type="journal article" date="2023" name="Science">
        <title>Genomic signatures of disease resistance in endangered staghorn corals.</title>
        <authorList>
            <person name="Vollmer S.V."/>
            <person name="Selwyn J.D."/>
            <person name="Despard B.A."/>
            <person name="Roesel C.L."/>
        </authorList>
    </citation>
    <scope>NUCLEOTIDE SEQUENCE</scope>
    <source>
        <strain evidence="2">K2</strain>
    </source>
</reference>